<sequence length="399" mass="44841">MCRLLKRLLCVILFITISACNNSDVYPISTFGEDLEVINSVISPVILKDRERQIVVSSEFQGRIFTSTSQGLGGTSYGWFNKNILLSDSVLVNRSKIGGEGRIWFGPDQGPNTIFFKIDEKTGEKLHAAPKDLNTLSFNILAQSSGSVKLGNKLHIENLKGFHFNIEVERKIELLKEDYVSNFLSNSFSNNLSYVAYKTNTKMTNVGEQDWSKETGLLSLWDLGCYHPTPKTTVIIPLKENVDNATVYFTEIDSTRIVVKDKVLYYKADANYLNKIGTLPEYTLPYFGSYSPELNSLTIVKFSFNSLDKEYVNAHPVNVENQYRGDVINVFNDGKWGEVGPFGPFYELETSSPAKELKVGESVSHFQEVYHFKGSKKELNKISISVLGVSIKDIEIALP</sequence>
<evidence type="ECO:0008006" key="4">
    <source>
        <dbReference type="Google" id="ProtNLM"/>
    </source>
</evidence>
<dbReference type="OrthoDB" id="1113889at2"/>
<name>A0A495EF93_9FLAO</name>
<feature type="chain" id="PRO_5019739956" description="DUF4374 domain-containing protein" evidence="1">
    <location>
        <begin position="24"/>
        <end position="399"/>
    </location>
</feature>
<evidence type="ECO:0000313" key="3">
    <source>
        <dbReference type="Proteomes" id="UP000269412"/>
    </source>
</evidence>
<gene>
    <name evidence="2" type="ORF">CLV91_1434</name>
</gene>
<keyword evidence="3" id="KW-1185">Reference proteome</keyword>
<accession>A0A495EF93</accession>
<dbReference type="EMBL" id="RBIQ01000007">
    <property type="protein sequence ID" value="RKR15349.1"/>
    <property type="molecule type" value="Genomic_DNA"/>
</dbReference>
<evidence type="ECO:0000313" key="2">
    <source>
        <dbReference type="EMBL" id="RKR15349.1"/>
    </source>
</evidence>
<dbReference type="Proteomes" id="UP000269412">
    <property type="component" value="Unassembled WGS sequence"/>
</dbReference>
<dbReference type="InterPro" id="IPR046713">
    <property type="entry name" value="DUF6786"/>
</dbReference>
<keyword evidence="1" id="KW-0732">Signal</keyword>
<proteinExistence type="predicted"/>
<dbReference type="AlphaFoldDB" id="A0A495EF93"/>
<dbReference type="PROSITE" id="PS51257">
    <property type="entry name" value="PROKAR_LIPOPROTEIN"/>
    <property type="match status" value="1"/>
</dbReference>
<reference evidence="2 3" key="1">
    <citation type="submission" date="2018-10" db="EMBL/GenBank/DDBJ databases">
        <title>Genomic Encyclopedia of Archaeal and Bacterial Type Strains, Phase II (KMG-II): from individual species to whole genera.</title>
        <authorList>
            <person name="Goeker M."/>
        </authorList>
    </citation>
    <scope>NUCLEOTIDE SEQUENCE [LARGE SCALE GENOMIC DNA]</scope>
    <source>
        <strain evidence="2 3">DSM 25230</strain>
    </source>
</reference>
<organism evidence="2 3">
    <name type="scientific">Maribacter vaceletii</name>
    <dbReference type="NCBI Taxonomy" id="1206816"/>
    <lineage>
        <taxon>Bacteria</taxon>
        <taxon>Pseudomonadati</taxon>
        <taxon>Bacteroidota</taxon>
        <taxon>Flavobacteriia</taxon>
        <taxon>Flavobacteriales</taxon>
        <taxon>Flavobacteriaceae</taxon>
        <taxon>Maribacter</taxon>
    </lineage>
</organism>
<protein>
    <recommendedName>
        <fullName evidence="4">DUF4374 domain-containing protein</fullName>
    </recommendedName>
</protein>
<comment type="caution">
    <text evidence="2">The sequence shown here is derived from an EMBL/GenBank/DDBJ whole genome shotgun (WGS) entry which is preliminary data.</text>
</comment>
<evidence type="ECO:0000256" key="1">
    <source>
        <dbReference type="SAM" id="SignalP"/>
    </source>
</evidence>
<dbReference type="RefSeq" id="WP_121065371.1">
    <property type="nucleotide sequence ID" value="NZ_RBIQ01000007.1"/>
</dbReference>
<dbReference type="Pfam" id="PF20583">
    <property type="entry name" value="DUF6786"/>
    <property type="match status" value="1"/>
</dbReference>
<feature type="signal peptide" evidence="1">
    <location>
        <begin position="1"/>
        <end position="23"/>
    </location>
</feature>